<gene>
    <name evidence="1" type="ORF">ABZ510_27700</name>
</gene>
<protein>
    <submittedName>
        <fullName evidence="1">Uncharacterized protein</fullName>
    </submittedName>
</protein>
<evidence type="ECO:0000313" key="1">
    <source>
        <dbReference type="EMBL" id="MEU1955631.1"/>
    </source>
</evidence>
<evidence type="ECO:0000313" key="2">
    <source>
        <dbReference type="Proteomes" id="UP001550628"/>
    </source>
</evidence>
<name>A0ABV2WXL2_9NOCA</name>
<dbReference type="Proteomes" id="UP001550628">
    <property type="component" value="Unassembled WGS sequence"/>
</dbReference>
<proteinExistence type="predicted"/>
<reference evidence="1 2" key="1">
    <citation type="submission" date="2024-06" db="EMBL/GenBank/DDBJ databases">
        <title>The Natural Products Discovery Center: Release of the First 8490 Sequenced Strains for Exploring Actinobacteria Biosynthetic Diversity.</title>
        <authorList>
            <person name="Kalkreuter E."/>
            <person name="Kautsar S.A."/>
            <person name="Yang D."/>
            <person name="Bader C.D."/>
            <person name="Teijaro C.N."/>
            <person name="Fluegel L."/>
            <person name="Davis C.M."/>
            <person name="Simpson J.R."/>
            <person name="Lauterbach L."/>
            <person name="Steele A.D."/>
            <person name="Gui C."/>
            <person name="Meng S."/>
            <person name="Li G."/>
            <person name="Viehrig K."/>
            <person name="Ye F."/>
            <person name="Su P."/>
            <person name="Kiefer A.F."/>
            <person name="Nichols A."/>
            <person name="Cepeda A.J."/>
            <person name="Yan W."/>
            <person name="Fan B."/>
            <person name="Jiang Y."/>
            <person name="Adhikari A."/>
            <person name="Zheng C.-J."/>
            <person name="Schuster L."/>
            <person name="Cowan T.M."/>
            <person name="Smanski M.J."/>
            <person name="Chevrette M.G."/>
            <person name="De Carvalho L.P.S."/>
            <person name="Shen B."/>
        </authorList>
    </citation>
    <scope>NUCLEOTIDE SEQUENCE [LARGE SCALE GENOMIC DNA]</scope>
    <source>
        <strain evidence="1 2">NPDC019708</strain>
    </source>
</reference>
<keyword evidence="2" id="KW-1185">Reference proteome</keyword>
<sequence>MGAVVEVANLLEHNRFQPLMGHLEQAGEHQGVPNVLWLQICFDCPLVSLRIVRMSHCISVAKPAIIGIGLSVAVLVTETPLAGYAFVIGAPSPYPSGSGSLDAV</sequence>
<accession>A0ABV2WXL2</accession>
<comment type="caution">
    <text evidence="1">The sequence shown here is derived from an EMBL/GenBank/DDBJ whole genome shotgun (WGS) entry which is preliminary data.</text>
</comment>
<dbReference type="RefSeq" id="WP_356960120.1">
    <property type="nucleotide sequence ID" value="NZ_JBEYBD010000046.1"/>
</dbReference>
<dbReference type="EMBL" id="JBEYBF010000026">
    <property type="protein sequence ID" value="MEU1955631.1"/>
    <property type="molecule type" value="Genomic_DNA"/>
</dbReference>
<organism evidence="1 2">
    <name type="scientific">Nocardia rhamnosiphila</name>
    <dbReference type="NCBI Taxonomy" id="426716"/>
    <lineage>
        <taxon>Bacteria</taxon>
        <taxon>Bacillati</taxon>
        <taxon>Actinomycetota</taxon>
        <taxon>Actinomycetes</taxon>
        <taxon>Mycobacteriales</taxon>
        <taxon>Nocardiaceae</taxon>
        <taxon>Nocardia</taxon>
    </lineage>
</organism>